<evidence type="ECO:0000313" key="2">
    <source>
        <dbReference type="Proteomes" id="UP000821845"/>
    </source>
</evidence>
<protein>
    <submittedName>
        <fullName evidence="1">Uncharacterized protein</fullName>
    </submittedName>
</protein>
<sequence length="152" mass="16116">MTGPGGSEDTADLLMDEADLEEATPQGNSREAQPSTSSSFPEAEREKQQVVVASEDQHEPARGVDTAPAARPDVQTPVSATESVDECMDVSRDGASPMAGKRAHETTVDSEPQRDDGGGGWPLTKTPGARRSPYRPRPYIPGELRRAVSSVG</sequence>
<organism evidence="1 2">
    <name type="scientific">Hyalomma asiaticum</name>
    <name type="common">Tick</name>
    <dbReference type="NCBI Taxonomy" id="266040"/>
    <lineage>
        <taxon>Eukaryota</taxon>
        <taxon>Metazoa</taxon>
        <taxon>Ecdysozoa</taxon>
        <taxon>Arthropoda</taxon>
        <taxon>Chelicerata</taxon>
        <taxon>Arachnida</taxon>
        <taxon>Acari</taxon>
        <taxon>Parasitiformes</taxon>
        <taxon>Ixodida</taxon>
        <taxon>Ixodoidea</taxon>
        <taxon>Ixodidae</taxon>
        <taxon>Hyalomminae</taxon>
        <taxon>Hyalomma</taxon>
    </lineage>
</organism>
<reference evidence="1" key="1">
    <citation type="submission" date="2020-05" db="EMBL/GenBank/DDBJ databases">
        <title>Large-scale comparative analyses of tick genomes elucidate their genetic diversity and vector capacities.</title>
        <authorList>
            <person name="Jia N."/>
            <person name="Wang J."/>
            <person name="Shi W."/>
            <person name="Du L."/>
            <person name="Sun Y."/>
            <person name="Zhan W."/>
            <person name="Jiang J."/>
            <person name="Wang Q."/>
            <person name="Zhang B."/>
            <person name="Ji P."/>
            <person name="Sakyi L.B."/>
            <person name="Cui X."/>
            <person name="Yuan T."/>
            <person name="Jiang B."/>
            <person name="Yang W."/>
            <person name="Lam T.T.-Y."/>
            <person name="Chang Q."/>
            <person name="Ding S."/>
            <person name="Wang X."/>
            <person name="Zhu J."/>
            <person name="Ruan X."/>
            <person name="Zhao L."/>
            <person name="Wei J."/>
            <person name="Que T."/>
            <person name="Du C."/>
            <person name="Cheng J."/>
            <person name="Dai P."/>
            <person name="Han X."/>
            <person name="Huang E."/>
            <person name="Gao Y."/>
            <person name="Liu J."/>
            <person name="Shao H."/>
            <person name="Ye R."/>
            <person name="Li L."/>
            <person name="Wei W."/>
            <person name="Wang X."/>
            <person name="Wang C."/>
            <person name="Yang T."/>
            <person name="Huo Q."/>
            <person name="Li W."/>
            <person name="Guo W."/>
            <person name="Chen H."/>
            <person name="Zhou L."/>
            <person name="Ni X."/>
            <person name="Tian J."/>
            <person name="Zhou Y."/>
            <person name="Sheng Y."/>
            <person name="Liu T."/>
            <person name="Pan Y."/>
            <person name="Xia L."/>
            <person name="Li J."/>
            <person name="Zhao F."/>
            <person name="Cao W."/>
        </authorList>
    </citation>
    <scope>NUCLEOTIDE SEQUENCE</scope>
    <source>
        <strain evidence="1">Hyas-2018</strain>
    </source>
</reference>
<evidence type="ECO:0000313" key="1">
    <source>
        <dbReference type="EMBL" id="KAH6926931.1"/>
    </source>
</evidence>
<comment type="caution">
    <text evidence="1">The sequence shown here is derived from an EMBL/GenBank/DDBJ whole genome shotgun (WGS) entry which is preliminary data.</text>
</comment>
<proteinExistence type="predicted"/>
<keyword evidence="2" id="KW-1185">Reference proteome</keyword>
<dbReference type="EMBL" id="CM023487">
    <property type="protein sequence ID" value="KAH6926931.1"/>
    <property type="molecule type" value="Genomic_DNA"/>
</dbReference>
<name>A0ACB7RZ45_HYAAI</name>
<accession>A0ACB7RZ45</accession>
<gene>
    <name evidence="1" type="ORF">HPB50_023880</name>
</gene>
<dbReference type="Proteomes" id="UP000821845">
    <property type="component" value="Chromosome 7"/>
</dbReference>